<organism evidence="3 4">
    <name type="scientific">Thalassotalea profundi</name>
    <dbReference type="NCBI Taxonomy" id="2036687"/>
    <lineage>
        <taxon>Bacteria</taxon>
        <taxon>Pseudomonadati</taxon>
        <taxon>Pseudomonadota</taxon>
        <taxon>Gammaproteobacteria</taxon>
        <taxon>Alteromonadales</taxon>
        <taxon>Colwelliaceae</taxon>
        <taxon>Thalassotalea</taxon>
    </lineage>
</organism>
<dbReference type="RefSeq" id="WP_189377943.1">
    <property type="nucleotide sequence ID" value="NZ_BNAH01000006.1"/>
</dbReference>
<dbReference type="PANTHER" id="PTHR48100">
    <property type="entry name" value="BROAD-SPECIFICITY PHOSPHATASE YOR283W-RELATED"/>
    <property type="match status" value="1"/>
</dbReference>
<dbReference type="InterPro" id="IPR013078">
    <property type="entry name" value="His_Pase_superF_clade-1"/>
</dbReference>
<proteinExistence type="predicted"/>
<dbReference type="SUPFAM" id="SSF53254">
    <property type="entry name" value="Phosphoglycerate mutase-like"/>
    <property type="match status" value="1"/>
</dbReference>
<dbReference type="Proteomes" id="UP000626370">
    <property type="component" value="Unassembled WGS sequence"/>
</dbReference>
<dbReference type="InterPro" id="IPR029033">
    <property type="entry name" value="His_PPase_superfam"/>
</dbReference>
<evidence type="ECO:0000256" key="2">
    <source>
        <dbReference type="ARBA" id="ARBA00023235"/>
    </source>
</evidence>
<dbReference type="PROSITE" id="PS00175">
    <property type="entry name" value="PG_MUTASE"/>
    <property type="match status" value="1"/>
</dbReference>
<comment type="caution">
    <text evidence="3">The sequence shown here is derived from an EMBL/GenBank/DDBJ whole genome shotgun (WGS) entry which is preliminary data.</text>
</comment>
<evidence type="ECO:0000313" key="4">
    <source>
        <dbReference type="Proteomes" id="UP000626370"/>
    </source>
</evidence>
<evidence type="ECO:0000313" key="3">
    <source>
        <dbReference type="EMBL" id="GHE89022.1"/>
    </source>
</evidence>
<dbReference type="SMART" id="SM00855">
    <property type="entry name" value="PGAM"/>
    <property type="match status" value="1"/>
</dbReference>
<dbReference type="Pfam" id="PF00300">
    <property type="entry name" value="His_Phos_1"/>
    <property type="match status" value="1"/>
</dbReference>
<keyword evidence="1" id="KW-0324">Glycolysis</keyword>
<dbReference type="CDD" id="cd07067">
    <property type="entry name" value="HP_PGM_like"/>
    <property type="match status" value="1"/>
</dbReference>
<dbReference type="Gene3D" id="3.40.50.1240">
    <property type="entry name" value="Phosphoglycerate mutase-like"/>
    <property type="match status" value="1"/>
</dbReference>
<gene>
    <name evidence="3" type="primary">gpmB</name>
    <name evidence="3" type="ORF">GCM10011501_18080</name>
</gene>
<keyword evidence="2" id="KW-0413">Isomerase</keyword>
<dbReference type="InterPro" id="IPR001345">
    <property type="entry name" value="PG/BPGM_mutase_AS"/>
</dbReference>
<dbReference type="EMBL" id="BNAH01000006">
    <property type="protein sequence ID" value="GHE89022.1"/>
    <property type="molecule type" value="Genomic_DNA"/>
</dbReference>
<protein>
    <submittedName>
        <fullName evidence="3">Phosphoglycerate mutase GpmB</fullName>
    </submittedName>
</protein>
<dbReference type="InterPro" id="IPR050275">
    <property type="entry name" value="PGM_Phosphatase"/>
</dbReference>
<reference evidence="4" key="1">
    <citation type="journal article" date="2019" name="Int. J. Syst. Evol. Microbiol.">
        <title>The Global Catalogue of Microorganisms (GCM) 10K type strain sequencing project: providing services to taxonomists for standard genome sequencing and annotation.</title>
        <authorList>
            <consortium name="The Broad Institute Genomics Platform"/>
            <consortium name="The Broad Institute Genome Sequencing Center for Infectious Disease"/>
            <person name="Wu L."/>
            <person name="Ma J."/>
        </authorList>
    </citation>
    <scope>NUCLEOTIDE SEQUENCE [LARGE SCALE GENOMIC DNA]</scope>
    <source>
        <strain evidence="4">CGMCC 1.15922</strain>
    </source>
</reference>
<dbReference type="PANTHER" id="PTHR48100:SF1">
    <property type="entry name" value="HISTIDINE PHOSPHATASE FAMILY PROTEIN-RELATED"/>
    <property type="match status" value="1"/>
</dbReference>
<name>A0ABQ3IRS0_9GAMM</name>
<evidence type="ECO:0000256" key="1">
    <source>
        <dbReference type="ARBA" id="ARBA00023152"/>
    </source>
</evidence>
<sequence length="193" mass="21533">MQTTLYLARHGETQWNKLHRFQGQLDSKLTELGEQQSLQLGVTLSENDIDCIISSPLGRAVATAKICQQELNVETEIEVNLSERDLGQWQGKSVEALSSNAIYSEVLQQFTDIAPAGGESAQACGKRIYQALETIAHNAINKRVLVIFHGEALRCFLLSLGQQHTENAYQLFGNGSVFKLRYQHKKAEFQAVL</sequence>
<keyword evidence="4" id="KW-1185">Reference proteome</keyword>
<accession>A0ABQ3IRS0</accession>